<dbReference type="PANTHER" id="PTHR11085">
    <property type="entry name" value="NAD-DEPENDENT PROTEIN DEACYLASE SIRTUIN-5, MITOCHONDRIAL-RELATED"/>
    <property type="match status" value="1"/>
</dbReference>
<dbReference type="Pfam" id="PF02146">
    <property type="entry name" value="SIR2"/>
    <property type="match status" value="1"/>
</dbReference>
<evidence type="ECO:0000313" key="13">
    <source>
        <dbReference type="Proteomes" id="UP000756346"/>
    </source>
</evidence>
<dbReference type="InterPro" id="IPR003000">
    <property type="entry name" value="Sirtuin"/>
</dbReference>
<dbReference type="GO" id="GO:0070403">
    <property type="term" value="F:NAD+ binding"/>
    <property type="evidence" value="ECO:0007669"/>
    <property type="project" value="InterPro"/>
</dbReference>
<feature type="binding site" evidence="9 10">
    <location>
        <position position="154"/>
    </location>
    <ligand>
        <name>Zn(2+)</name>
        <dbReference type="ChEBI" id="CHEBI:29105"/>
    </ligand>
</feature>
<reference evidence="12" key="1">
    <citation type="journal article" date="2021" name="Nat. Commun.">
        <title>Genetic determinants of endophytism in the Arabidopsis root mycobiome.</title>
        <authorList>
            <person name="Mesny F."/>
            <person name="Miyauchi S."/>
            <person name="Thiergart T."/>
            <person name="Pickel B."/>
            <person name="Atanasova L."/>
            <person name="Karlsson M."/>
            <person name="Huettel B."/>
            <person name="Barry K.W."/>
            <person name="Haridas S."/>
            <person name="Chen C."/>
            <person name="Bauer D."/>
            <person name="Andreopoulos W."/>
            <person name="Pangilinan J."/>
            <person name="LaButti K."/>
            <person name="Riley R."/>
            <person name="Lipzen A."/>
            <person name="Clum A."/>
            <person name="Drula E."/>
            <person name="Henrissat B."/>
            <person name="Kohler A."/>
            <person name="Grigoriev I.V."/>
            <person name="Martin F.M."/>
            <person name="Hacquard S."/>
        </authorList>
    </citation>
    <scope>NUCLEOTIDE SEQUENCE</scope>
    <source>
        <strain evidence="12">MPI-CAGE-CH-0230</strain>
    </source>
</reference>
<keyword evidence="13" id="KW-1185">Reference proteome</keyword>
<feature type="binding site" evidence="9 10">
    <location>
        <position position="178"/>
    </location>
    <ligand>
        <name>Zn(2+)</name>
        <dbReference type="ChEBI" id="CHEBI:29105"/>
    </ligand>
</feature>
<dbReference type="GO" id="GO:0005634">
    <property type="term" value="C:nucleus"/>
    <property type="evidence" value="ECO:0007669"/>
    <property type="project" value="TreeGrafter"/>
</dbReference>
<gene>
    <name evidence="12" type="ORF">B0I36DRAFT_215474</name>
</gene>
<dbReference type="PIRSF" id="PIRSF037938">
    <property type="entry name" value="SIR2_euk"/>
    <property type="match status" value="1"/>
</dbReference>
<feature type="non-terminal residue" evidence="12">
    <location>
        <position position="297"/>
    </location>
</feature>
<protein>
    <recommendedName>
        <fullName evidence="2">protein acetyllysine N-acetyltransferase</fullName>
        <ecNumber evidence="2">2.3.1.286</ecNumber>
    </recommendedName>
</protein>
<feature type="binding site" evidence="9 10">
    <location>
        <position position="183"/>
    </location>
    <ligand>
        <name>Zn(2+)</name>
        <dbReference type="ChEBI" id="CHEBI:29105"/>
    </ligand>
</feature>
<evidence type="ECO:0000256" key="2">
    <source>
        <dbReference type="ARBA" id="ARBA00012928"/>
    </source>
</evidence>
<sequence length="297" mass="32395">MGQDNSSLVDDDIPPETLSDRTLAAVAKYIKDGKAQNIVAMTGAGISTAAGIPDFRSPGTGLYNNLARLNLPHPEAVFEIDFFRENPAPFYVLARELYPGNFSPTIAHAFIALLAKRNLLRMLFTQNIDCLERAAGVPGDIIVEAHGSFASQRCIDCKTPFPDREMREHVELGDPPSCAQPGCEGLVKPDIVFFGEQLPSTFFDNRHVPAEADLVLVLGTSLSVQPFALLPGLAREGVPRVLFNLQRVGDLGTRPDDVLCLDSCDAGVRRLAEHLGWIDDLEDMWVAIVGEEEAARQ</sequence>
<comment type="similarity">
    <text evidence="1">Belongs to the sirtuin family. Class I subfamily.</text>
</comment>
<feature type="binding site" evidence="8">
    <location>
        <position position="264"/>
    </location>
    <ligand>
        <name>NAD(+)</name>
        <dbReference type="ChEBI" id="CHEBI:57540"/>
    </ligand>
</feature>
<dbReference type="InterPro" id="IPR050134">
    <property type="entry name" value="NAD-dep_sirtuin_deacylases"/>
</dbReference>
<dbReference type="InterPro" id="IPR026591">
    <property type="entry name" value="Sirtuin_cat_small_dom_sf"/>
</dbReference>
<dbReference type="EMBL" id="JAGTJQ010000002">
    <property type="protein sequence ID" value="KAH7037274.1"/>
    <property type="molecule type" value="Genomic_DNA"/>
</dbReference>
<evidence type="ECO:0000256" key="4">
    <source>
        <dbReference type="ARBA" id="ARBA00022723"/>
    </source>
</evidence>
<keyword evidence="4 9" id="KW-0479">Metal-binding</keyword>
<dbReference type="Gene3D" id="3.30.1600.10">
    <property type="entry name" value="SIR2/SIRT2 'Small Domain"/>
    <property type="match status" value="1"/>
</dbReference>
<proteinExistence type="inferred from homology"/>
<keyword evidence="6 8" id="KW-0520">NAD</keyword>
<dbReference type="AlphaFoldDB" id="A0A9P9BUA7"/>
<evidence type="ECO:0000256" key="5">
    <source>
        <dbReference type="ARBA" id="ARBA00022833"/>
    </source>
</evidence>
<evidence type="ECO:0000256" key="8">
    <source>
        <dbReference type="PIRSR" id="PIRSR037938-2"/>
    </source>
</evidence>
<dbReference type="CDD" id="cd01408">
    <property type="entry name" value="SIRT1"/>
    <property type="match status" value="1"/>
</dbReference>
<evidence type="ECO:0000259" key="11">
    <source>
        <dbReference type="PROSITE" id="PS50305"/>
    </source>
</evidence>
<dbReference type="InterPro" id="IPR026590">
    <property type="entry name" value="Ssirtuin_cat_dom"/>
</dbReference>
<keyword evidence="5 9" id="KW-0862">Zinc</keyword>
<dbReference type="InterPro" id="IPR029035">
    <property type="entry name" value="DHS-like_NAD/FAD-binding_dom"/>
</dbReference>
<comment type="caution">
    <text evidence="12">The sequence shown here is derived from an EMBL/GenBank/DDBJ whole genome shotgun (WGS) entry which is preliminary data.</text>
</comment>
<dbReference type="OrthoDB" id="420264at2759"/>
<dbReference type="InterPro" id="IPR017328">
    <property type="entry name" value="Sirtuin_class_I"/>
</dbReference>
<feature type="binding site" evidence="8">
    <location>
        <begin position="220"/>
        <end position="221"/>
    </location>
    <ligand>
        <name>NAD(+)</name>
        <dbReference type="ChEBI" id="CHEBI:57540"/>
    </ligand>
</feature>
<evidence type="ECO:0000256" key="6">
    <source>
        <dbReference type="ARBA" id="ARBA00023027"/>
    </source>
</evidence>
<dbReference type="EC" id="2.3.1.286" evidence="2"/>
<dbReference type="GO" id="GO:0017136">
    <property type="term" value="F:histone deacetylase activity, NAD-dependent"/>
    <property type="evidence" value="ECO:0007669"/>
    <property type="project" value="InterPro"/>
</dbReference>
<dbReference type="Gene3D" id="3.40.50.1220">
    <property type="entry name" value="TPP-binding domain"/>
    <property type="match status" value="1"/>
</dbReference>
<feature type="binding site" evidence="8">
    <location>
        <begin position="54"/>
        <end position="56"/>
    </location>
    <ligand>
        <name>NAD(+)</name>
        <dbReference type="ChEBI" id="CHEBI:57540"/>
    </ligand>
</feature>
<comment type="cofactor">
    <cofactor evidence="9">
        <name>Zn(2+)</name>
        <dbReference type="ChEBI" id="CHEBI:29105"/>
    </cofactor>
    <text evidence="9">Binds 1 zinc ion per subunit.</text>
</comment>
<accession>A0A9P9BUA7</accession>
<evidence type="ECO:0000256" key="9">
    <source>
        <dbReference type="PIRSR" id="PIRSR037938-3"/>
    </source>
</evidence>
<name>A0A9P9BUA7_9PEZI</name>
<feature type="domain" description="Deacetylase sirtuin-type" evidence="11">
    <location>
        <begin position="16"/>
        <end position="278"/>
    </location>
</feature>
<dbReference type="GO" id="GO:0046872">
    <property type="term" value="F:metal ion binding"/>
    <property type="evidence" value="ECO:0007669"/>
    <property type="project" value="UniProtKB-KW"/>
</dbReference>
<evidence type="ECO:0000256" key="10">
    <source>
        <dbReference type="PROSITE-ProRule" id="PRU00236"/>
    </source>
</evidence>
<feature type="binding site" evidence="8">
    <location>
        <begin position="44"/>
        <end position="48"/>
    </location>
    <ligand>
        <name>NAD(+)</name>
        <dbReference type="ChEBI" id="CHEBI:57540"/>
    </ligand>
</feature>
<dbReference type="GeneID" id="70178506"/>
<dbReference type="PROSITE" id="PS50305">
    <property type="entry name" value="SIRTUIN"/>
    <property type="match status" value="1"/>
</dbReference>
<evidence type="ECO:0000256" key="3">
    <source>
        <dbReference type="ARBA" id="ARBA00022679"/>
    </source>
</evidence>
<dbReference type="RefSeq" id="XP_046016395.1">
    <property type="nucleotide sequence ID" value="XM_046148960.1"/>
</dbReference>
<keyword evidence="3" id="KW-0808">Transferase</keyword>
<dbReference type="PANTHER" id="PTHR11085:SF6">
    <property type="entry name" value="NAD-DEPENDENT PROTEIN DEACETYLASE SIRTUIN-2"/>
    <property type="match status" value="1"/>
</dbReference>
<dbReference type="SUPFAM" id="SSF52467">
    <property type="entry name" value="DHS-like NAD/FAD-binding domain"/>
    <property type="match status" value="1"/>
</dbReference>
<dbReference type="Proteomes" id="UP000756346">
    <property type="component" value="Unassembled WGS sequence"/>
</dbReference>
<feature type="binding site" evidence="8">
    <location>
        <begin position="126"/>
        <end position="129"/>
    </location>
    <ligand>
        <name>NAD(+)</name>
        <dbReference type="ChEBI" id="CHEBI:57540"/>
    </ligand>
</feature>
<feature type="active site" description="Proton acceptor" evidence="7 10">
    <location>
        <position position="146"/>
    </location>
</feature>
<evidence type="ECO:0000256" key="7">
    <source>
        <dbReference type="PIRSR" id="PIRSR037938-1"/>
    </source>
</evidence>
<feature type="binding site" evidence="9 10">
    <location>
        <position position="157"/>
    </location>
    <ligand>
        <name>Zn(2+)</name>
        <dbReference type="ChEBI" id="CHEBI:29105"/>
    </ligand>
</feature>
<organism evidence="12 13">
    <name type="scientific">Microdochium trichocladiopsis</name>
    <dbReference type="NCBI Taxonomy" id="1682393"/>
    <lineage>
        <taxon>Eukaryota</taxon>
        <taxon>Fungi</taxon>
        <taxon>Dikarya</taxon>
        <taxon>Ascomycota</taxon>
        <taxon>Pezizomycotina</taxon>
        <taxon>Sordariomycetes</taxon>
        <taxon>Xylariomycetidae</taxon>
        <taxon>Xylariales</taxon>
        <taxon>Microdochiaceae</taxon>
        <taxon>Microdochium</taxon>
    </lineage>
</organism>
<evidence type="ECO:0000313" key="12">
    <source>
        <dbReference type="EMBL" id="KAH7037274.1"/>
    </source>
</evidence>
<evidence type="ECO:0000256" key="1">
    <source>
        <dbReference type="ARBA" id="ARBA00006924"/>
    </source>
</evidence>